<dbReference type="SMART" id="SM00345">
    <property type="entry name" value="HTH_GNTR"/>
    <property type="match status" value="1"/>
</dbReference>
<reference evidence="6 7" key="1">
    <citation type="submission" date="2020-08" db="EMBL/GenBank/DDBJ databases">
        <title>Genomic Encyclopedia of Type Strains, Phase III (KMG-III): the genomes of soil and plant-associated and newly described type strains.</title>
        <authorList>
            <person name="Whitman W."/>
        </authorList>
    </citation>
    <scope>NUCLEOTIDE SEQUENCE [LARGE SCALE GENOMIC DNA]</scope>
    <source>
        <strain evidence="6 7">CECT 4113</strain>
    </source>
</reference>
<evidence type="ECO:0000259" key="5">
    <source>
        <dbReference type="PROSITE" id="PS50949"/>
    </source>
</evidence>
<keyword evidence="3" id="KW-0804">Transcription</keyword>
<dbReference type="PROSITE" id="PS50949">
    <property type="entry name" value="HTH_GNTR"/>
    <property type="match status" value="1"/>
</dbReference>
<dbReference type="PANTHER" id="PTHR43537">
    <property type="entry name" value="TRANSCRIPTIONAL REGULATOR, GNTR FAMILY"/>
    <property type="match status" value="1"/>
</dbReference>
<dbReference type="RefSeq" id="WP_245438488.1">
    <property type="nucleotide sequence ID" value="NZ_JACHXH010000012.1"/>
</dbReference>
<evidence type="ECO:0000313" key="7">
    <source>
        <dbReference type="Proteomes" id="UP000518315"/>
    </source>
</evidence>
<evidence type="ECO:0000256" key="2">
    <source>
        <dbReference type="ARBA" id="ARBA00023125"/>
    </source>
</evidence>
<proteinExistence type="predicted"/>
<dbReference type="InterPro" id="IPR000524">
    <property type="entry name" value="Tscrpt_reg_HTH_GntR"/>
</dbReference>
<name>A0A7W5G0P6_9HYPH</name>
<dbReference type="GO" id="GO:0003700">
    <property type="term" value="F:DNA-binding transcription factor activity"/>
    <property type="evidence" value="ECO:0007669"/>
    <property type="project" value="InterPro"/>
</dbReference>
<dbReference type="EMBL" id="JACHXH010000012">
    <property type="protein sequence ID" value="MBB3135890.1"/>
    <property type="molecule type" value="Genomic_DNA"/>
</dbReference>
<dbReference type="InterPro" id="IPR011711">
    <property type="entry name" value="GntR_C"/>
</dbReference>
<keyword evidence="1" id="KW-0805">Transcription regulation</keyword>
<dbReference type="InterPro" id="IPR036390">
    <property type="entry name" value="WH_DNA-bd_sf"/>
</dbReference>
<dbReference type="SMART" id="SM00895">
    <property type="entry name" value="FCD"/>
    <property type="match status" value="1"/>
</dbReference>
<comment type="caution">
    <text evidence="6">The sequence shown here is derived from an EMBL/GenBank/DDBJ whole genome shotgun (WGS) entry which is preliminary data.</text>
</comment>
<dbReference type="SUPFAM" id="SSF46785">
    <property type="entry name" value="Winged helix' DNA-binding domain"/>
    <property type="match status" value="1"/>
</dbReference>
<dbReference type="Gene3D" id="1.20.120.530">
    <property type="entry name" value="GntR ligand-binding domain-like"/>
    <property type="match status" value="1"/>
</dbReference>
<dbReference type="SUPFAM" id="SSF48008">
    <property type="entry name" value="GntR ligand-binding domain-like"/>
    <property type="match status" value="1"/>
</dbReference>
<accession>A0A7W5G0P6</accession>
<keyword evidence="2 6" id="KW-0238">DNA-binding</keyword>
<dbReference type="Pfam" id="PF00392">
    <property type="entry name" value="GntR"/>
    <property type="match status" value="1"/>
</dbReference>
<dbReference type="GO" id="GO:0003677">
    <property type="term" value="F:DNA binding"/>
    <property type="evidence" value="ECO:0007669"/>
    <property type="project" value="UniProtKB-KW"/>
</dbReference>
<dbReference type="InterPro" id="IPR036388">
    <property type="entry name" value="WH-like_DNA-bd_sf"/>
</dbReference>
<feature type="domain" description="HTH gntR-type" evidence="5">
    <location>
        <begin position="27"/>
        <end position="94"/>
    </location>
</feature>
<dbReference type="Gene3D" id="1.10.10.10">
    <property type="entry name" value="Winged helix-like DNA-binding domain superfamily/Winged helix DNA-binding domain"/>
    <property type="match status" value="1"/>
</dbReference>
<dbReference type="InterPro" id="IPR008920">
    <property type="entry name" value="TF_FadR/GntR_C"/>
</dbReference>
<gene>
    <name evidence="6" type="ORF">FHS26_003637</name>
</gene>
<feature type="compositionally biased region" description="Polar residues" evidence="4">
    <location>
        <begin position="13"/>
        <end position="22"/>
    </location>
</feature>
<evidence type="ECO:0000256" key="1">
    <source>
        <dbReference type="ARBA" id="ARBA00023015"/>
    </source>
</evidence>
<organism evidence="6 7">
    <name type="scientific">Rhizobium pisi</name>
    <dbReference type="NCBI Taxonomy" id="574561"/>
    <lineage>
        <taxon>Bacteria</taxon>
        <taxon>Pseudomonadati</taxon>
        <taxon>Pseudomonadota</taxon>
        <taxon>Alphaproteobacteria</taxon>
        <taxon>Hyphomicrobiales</taxon>
        <taxon>Rhizobiaceae</taxon>
        <taxon>Rhizobium/Agrobacterium group</taxon>
        <taxon>Rhizobium</taxon>
    </lineage>
</organism>
<dbReference type="Pfam" id="PF07729">
    <property type="entry name" value="FCD"/>
    <property type="match status" value="1"/>
</dbReference>
<sequence>MIVSLDTKIRSDPSMSSSIASFGQHSSTAEEEAYRHIQQALRIGRYKPGERLIPEDIAAEIGMSRMPVREAFRRLASDGLVVLRPNRGCIVAGLTVDELYEIFEMRSVLEGLAVRLAMPRIDEDGLDDLERLLDRMERAGQSGSNDWVVRHQEFHGRICALSQRPKLIHQISALHAVIEPYMRIWFDYIEKPLSAREEHAALIAALRSGDAGHAEQVMRDHILGTAPMLAEFVTPSR</sequence>
<keyword evidence="7" id="KW-1185">Reference proteome</keyword>
<dbReference type="AlphaFoldDB" id="A0A7W5G0P6"/>
<dbReference type="PANTHER" id="PTHR43537:SF24">
    <property type="entry name" value="GLUCONATE OPERON TRANSCRIPTIONAL REPRESSOR"/>
    <property type="match status" value="1"/>
</dbReference>
<evidence type="ECO:0000256" key="4">
    <source>
        <dbReference type="SAM" id="MobiDB-lite"/>
    </source>
</evidence>
<feature type="region of interest" description="Disordered" evidence="4">
    <location>
        <begin position="1"/>
        <end position="22"/>
    </location>
</feature>
<dbReference type="CDD" id="cd07377">
    <property type="entry name" value="WHTH_GntR"/>
    <property type="match status" value="1"/>
</dbReference>
<evidence type="ECO:0000256" key="3">
    <source>
        <dbReference type="ARBA" id="ARBA00023163"/>
    </source>
</evidence>
<protein>
    <submittedName>
        <fullName evidence="6">DNA-binding GntR family transcriptional regulator</fullName>
    </submittedName>
</protein>
<dbReference type="Proteomes" id="UP000518315">
    <property type="component" value="Unassembled WGS sequence"/>
</dbReference>
<evidence type="ECO:0000313" key="6">
    <source>
        <dbReference type="EMBL" id="MBB3135890.1"/>
    </source>
</evidence>